<organism evidence="12 13">
    <name type="scientific">Dorcoceras hygrometricum</name>
    <dbReference type="NCBI Taxonomy" id="472368"/>
    <lineage>
        <taxon>Eukaryota</taxon>
        <taxon>Viridiplantae</taxon>
        <taxon>Streptophyta</taxon>
        <taxon>Embryophyta</taxon>
        <taxon>Tracheophyta</taxon>
        <taxon>Spermatophyta</taxon>
        <taxon>Magnoliopsida</taxon>
        <taxon>eudicotyledons</taxon>
        <taxon>Gunneridae</taxon>
        <taxon>Pentapetalae</taxon>
        <taxon>asterids</taxon>
        <taxon>lamiids</taxon>
        <taxon>Lamiales</taxon>
        <taxon>Gesneriaceae</taxon>
        <taxon>Didymocarpoideae</taxon>
        <taxon>Trichosporeae</taxon>
        <taxon>Loxocarpinae</taxon>
        <taxon>Dorcoceras</taxon>
    </lineage>
</organism>
<proteinExistence type="inferred from homology"/>
<dbReference type="PANTHER" id="PTHR48103">
    <property type="entry name" value="MIDASIN-RELATED"/>
    <property type="match status" value="1"/>
</dbReference>
<feature type="compositionally biased region" description="Acidic residues" evidence="10">
    <location>
        <begin position="4362"/>
        <end position="4373"/>
    </location>
</feature>
<comment type="similarity">
    <text evidence="3 9">Belongs to the midasin family.</text>
</comment>
<dbReference type="SMART" id="SM00382">
    <property type="entry name" value="AAA"/>
    <property type="match status" value="5"/>
</dbReference>
<feature type="region of interest" description="Disordered" evidence="10">
    <location>
        <begin position="4130"/>
        <end position="4400"/>
    </location>
</feature>
<dbReference type="GO" id="GO:0000055">
    <property type="term" value="P:ribosomal large subunit export from nucleus"/>
    <property type="evidence" value="ECO:0007669"/>
    <property type="project" value="TreeGrafter"/>
</dbReference>
<dbReference type="SUPFAM" id="SSF53300">
    <property type="entry name" value="vWA-like"/>
    <property type="match status" value="1"/>
</dbReference>
<feature type="compositionally biased region" description="Polar residues" evidence="10">
    <location>
        <begin position="4479"/>
        <end position="4504"/>
    </location>
</feature>
<dbReference type="SUPFAM" id="SSF52540">
    <property type="entry name" value="P-loop containing nucleoside triphosphate hydrolases"/>
    <property type="match status" value="6"/>
</dbReference>
<dbReference type="InterPro" id="IPR041190">
    <property type="entry name" value="Midasin_AAA_lid_5"/>
</dbReference>
<dbReference type="GO" id="GO:0005524">
    <property type="term" value="F:ATP binding"/>
    <property type="evidence" value="ECO:0007669"/>
    <property type="project" value="UniProtKB-KW"/>
</dbReference>
<dbReference type="FunFam" id="3.40.50.410:FF:000114">
    <property type="entry name" value="Midasin"/>
    <property type="match status" value="1"/>
</dbReference>
<evidence type="ECO:0000256" key="8">
    <source>
        <dbReference type="ARBA" id="ARBA00023242"/>
    </source>
</evidence>
<evidence type="ECO:0000256" key="2">
    <source>
        <dbReference type="ARBA" id="ARBA00004642"/>
    </source>
</evidence>
<dbReference type="PANTHER" id="PTHR48103:SF2">
    <property type="entry name" value="MIDASIN"/>
    <property type="match status" value="1"/>
</dbReference>
<dbReference type="InterPro" id="IPR011704">
    <property type="entry name" value="ATPase_dyneun-rel_AAA"/>
</dbReference>
<dbReference type="GO" id="GO:0005730">
    <property type="term" value="C:nucleolus"/>
    <property type="evidence" value="ECO:0007669"/>
    <property type="project" value="UniProtKB-SubCell"/>
</dbReference>
<dbReference type="InterPro" id="IPR036465">
    <property type="entry name" value="vWFA_dom_sf"/>
</dbReference>
<evidence type="ECO:0000259" key="11">
    <source>
        <dbReference type="PROSITE" id="PS50234"/>
    </source>
</evidence>
<dbReference type="Pfam" id="PF17865">
    <property type="entry name" value="AAA_lid_5"/>
    <property type="match status" value="1"/>
</dbReference>
<feature type="compositionally biased region" description="Basic and acidic residues" evidence="10">
    <location>
        <begin position="4167"/>
        <end position="4187"/>
    </location>
</feature>
<dbReference type="GO" id="GO:0000027">
    <property type="term" value="P:ribosomal large subunit assembly"/>
    <property type="evidence" value="ECO:0007669"/>
    <property type="project" value="InterPro"/>
</dbReference>
<dbReference type="Pfam" id="PF07728">
    <property type="entry name" value="AAA_5"/>
    <property type="match status" value="6"/>
</dbReference>
<keyword evidence="7 9" id="KW-0143">Chaperone</keyword>
<dbReference type="CDD" id="cd00009">
    <property type="entry name" value="AAA"/>
    <property type="match status" value="2"/>
</dbReference>
<evidence type="ECO:0000313" key="13">
    <source>
        <dbReference type="Proteomes" id="UP000250235"/>
    </source>
</evidence>
<feature type="compositionally biased region" description="Basic and acidic residues" evidence="10">
    <location>
        <begin position="4387"/>
        <end position="4400"/>
    </location>
</feature>
<dbReference type="InterPro" id="IPR040848">
    <property type="entry name" value="AAA_lid_7"/>
</dbReference>
<evidence type="ECO:0000256" key="7">
    <source>
        <dbReference type="ARBA" id="ARBA00023186"/>
    </source>
</evidence>
<keyword evidence="5 9" id="KW-0547">Nucleotide-binding</keyword>
<evidence type="ECO:0000256" key="4">
    <source>
        <dbReference type="ARBA" id="ARBA00017143"/>
    </source>
</evidence>
<feature type="region of interest" description="Disordered" evidence="10">
    <location>
        <begin position="4451"/>
        <end position="4511"/>
    </location>
</feature>
<keyword evidence="6 9" id="KW-0067">ATP-binding</keyword>
<comment type="function">
    <text evidence="9">Nuclear chaperone required for maturation and nuclear export of pre-60S ribosome subunits.</text>
</comment>
<feature type="region of interest" description="Disordered" evidence="10">
    <location>
        <begin position="4554"/>
        <end position="4638"/>
    </location>
</feature>
<protein>
    <recommendedName>
        <fullName evidence="4 9">Midasin</fullName>
    </recommendedName>
</protein>
<dbReference type="FunFam" id="3.40.50.300:FF:001861">
    <property type="entry name" value="Midasin"/>
    <property type="match status" value="1"/>
</dbReference>
<dbReference type="Gene3D" id="3.40.50.300">
    <property type="entry name" value="P-loop containing nucleotide triphosphate hydrolases"/>
    <property type="match status" value="7"/>
</dbReference>
<sequence>MAVDGSFCLQSELRRFLDRRPKLKSLSHFTELLNKGDLVTEYEVVVAVGQLVLHPKYTIPLLGCLRPIAQQIVERTTTLVHSAREIISDDYCIEEFDDEEFLRDSENVDGAEIINIIDIYVSRKKGLRLHEIACLAFYRALDLIPFLLGSILKYFEDSPAPFERFVRYETFSNTSAMKYPNPVSLNMVDLRKIVSDVRLNDHELREIVSDIRWCSIQILSLVLGLSFKASANLGHDSEQSIHSLLRWQEFCMEVSFEKGSWYLESPVQETFAMVGRRADLEEGYFLKSCRLNCLYTPSAVAHGNVPSEKTCMNDARYPGNSFFLTSNMRKSFEMVSLAVSQRWPVLLYGPSGSGKSTFLKKLANSHGSRVLHLYMDEQMDGKTLIGSYVCSEKPGEFRWQPGSLTQAVLNGFWVVFEDIDKAPPDITSILLPLLEGSNLFSTGHGECKEDKKSFVQLRSSVHILEKIACSVKFNEPVLLVGETGTGKTTIVQTLATRIGQKLTVLNLSQQSDVADLLGGFKPVDARVVCIPLYQEFENLFTHSFSSKDNGGFLSNLRNDLFLKNWKHLLSGFQKGIKKVVEIVKSCPGKKRKRPLSAELLKAWENFAVKLEYAHGQVNASGGIVFSFVEGAFIKALRNGEWILLDEVNLAPPEVLQRVIGVLEDEKGSVCLSERGDIHYICRHRNFRIFACMNPATDAGKRDLPLSIRGRFTEYFVDDVLLNDELDNRDLVLSDELVNEDLCLFTNQFMDDDSSNRKLVSKIVKFYKAAKKSEERLQDGANQKPHYSLRSLYRALEYFTKAKRSFGFERSIYDGFSMFFLNLLDESGAKLMNDLICQNLLGGKLPPHIPFGSYLTVIKTSVDGYVITKSVEQHLKNLARAIFIKRYPVLLQGPTSSGKTSLVWYLAEITGNKFVRINNHEHTDLQEYLGSYITDPSGKLIFQEGALVKAVREGQWIVLDELNLAPSDVLEALNRLLDDNRELFVPELSETIRAHPDFMLFATQNPPLVYGGRKLLSRAFRNRFVEIHVDEIPQEELSIILRKKCLIPESYAKKMVNVMTELQLHRQSSKVFAGKHGFITPRDLFRWANRFREYGSSYEDLAHDGYYLMAERLRDDAEKTIVKEVLERQLKVKLFENDFYKPGTEDGSCTMMSKEYSENSEDVRKIILTKSMWRTYFLIERCYKMREPVLLVGETGGGKTTVCQLLSAMLGLKLHILNCHQYTETSDFLGGFYPVRARSSIAIDFQRLCEQFTTSKAFIHYPGVPKIFMDINQASQTLVQIDNIVKSYVEISFSHPEVTENEICRIKKIYQDLRELHQTWQTIFMWQDGPLVEAMKSGDLFLVDEISLADDSVLERLNSVLEPERKLSLAEKGGSHLENIIAHDKFLLLATMNPGGDYGKKELSPALRNRFTEIWVPSVGNVEELKSIALKSYLSQWFNLLQTGRLLTVRDILSWVSFINETGRSLPAESALIHGAYLVALDGLSLGTNISKSDAAQLRLECLSFLQNKLKDHIKCSNSSSLDTLNDYGWDDSGSSTVPIQADNIECDNLFGIHPFYIEKGTDNVGVEGFEFMAPTTRRNTLRLLRAMQINKPVLLEGSPGVGKTSLIVALGRSSGHAVVRINLSEQTDIMDLLGSDLPVESDEGIQFAWSDGILLQGLNAILDHRSEVFIPELGRAFKCPTSFRVFACQNPSCQGGGRKGLPKSFLNRFTKVYVDELVEEDYISICCSLFPSIERSLLMKLVAFNERLHQETMVYHKFGQQGSPWEFNLRDVIRSCEIIQGASEKLKPYCFLSVVYLQRMRTATDRIEVLNLYEQIFGFRPFINPYPRVQLNPRSFVAGNISIERYRYQSSCLSREDLKILPPLRHCLEGVTQCVKHQWLCILVGPPSSGKTSLIRLLADLTGNVLNELNLSSATDISDLLGCFEQHNSSRHYFFAIAQVEKYMNEYCNLKLEFSPEGLTRKKDLITRWLAFLSNINHPTASSEAYIDNPRMRDSIPHLVEIIEDLKLDNDMQEVSVSWSNKDLDIILNMIRKLEEDQKKGRYSTKFEWVTGLLIKAIKNGEWIVLENANLCNPTVLDRINSLVEQSGSIVVNECGIVEGKPVVLHPHPKFRMFLTINPSHGEVSRAMRNRGVEIYMMQPYWLVDEKSGKNLNEIEVRDAERFISLSGIPVGKLVEMMAKAHIYAMHEGSHLHVSITYLELSRWVRLFHWLITNGNRPCWSIQVSWEHTYLSSFGEGKGKDIVSQAAVNYLSNPELYKFTTSECCLLCLPGGWPTPLKLSDFICYSEETCVRQNCMYLESLGSQIASFIHRKTLNRGSKAQTPVDGGSRMIHLLDATLMHELMFPKASDNSVLVNCGNRSELDLVLAKKKLIFAADWVIEQATENDYHLYIQWFDWFGTRLQQFFSFFNWYSDLFKKELKHPVWTRIFRLLSIDKEFIPVSIFSMGFIDLFSSVDQLKSCHILLINLIKCASQLRLSLRQWSSEDCYSQKNATTQTFIPVLTSLRIMEEKLLHVLVESPSFDFLFASFCHLLEHHKLFWNSIISSHIDCQLIYWRCLMKDVMKLHQICPAEAKTCQIKMKELEGISSLHLNSRKSLLWTYGGHPILPPSAELYQKQCQLSSLCELVWPRKNEFLKLGGRVVDNASADDSDINEVTLTVALSSNIELRLLAMQGVCMSSYIIGKADDGDFDCILQLEEMYQVLLGRLEFEKHKLKVGAESTKHESGPTHSAACCLLTSDALCRKSGFECWLKTQTLVDETTFFLDLELLQHLTEIAGLDIEEQHNIPGYDTLVPHKLFQPLKSVLVTHILQNTGSVRESLAHMLKLRVASHNIWHSSASVVRSHDMLLSAARSLFQQIIYAHKTSFEDSSFSNIRSAFQEIHRSKDTKESIKNLVSLLSSSNHGVFTSLIDSFIEPLLKELYPSCPSDEQSIGYALLQIGCLRYYLLICCDDLDPTVKYSVKYSELTEMIASLELEIQVRKECMYLSGSTPSGEASIFNRINLLERLNAERRKLRRKMVFRPNPENFKKLKHECHDFLKLVTTLVDWMKNVRSSRTRLIIDQLRNWQGTTSCFIDRLSNEFSEYLDVIEPVQAAIYEMKLGLSFFVPCVPYKECNANGEQNIELCLGAIYDFIRFPRVCASRIISVNAGGKPEISIHDIDLSMNIAEMNMDLLKKITSSTCDSVCDTMDSSFRFNIAVYLNVLARIKISAADAHILGDAPFKVLQEIFDKVSKYWMDWMDQKHQIKTTEVPWFKFRARAFNIENITEIDVSQFSNLLAKDSFLELQEMLSEELDGKIESMENDWNLVEESDLGDMVNIHNQLFGSMDLIGKFSSCQVSDAERLSSFHGTYMLGLEMMQGLTGSCSSIFDAKITPEHLLRLCLEYANKFGHSTKSTSAYNFYKDSNSSVLAKLVDRVSALKQRILFLLKEWDDHPALQKILEVIDMILALPLDTPLAKALSGLQFLLSRIRSAQETVVKFPLSDQLEPIFAVIFSWYKLEFESWPALLDEVESQIERSAAKVPVFILGGLYLKRLMNFPLQEQSCGFRCIRFFIAAMLDLLQQPLMPFLEQVPQIDRNNQSIQGVGLLPDPYDVRRNVLGTVCVQTQCKANDRKQSWHTIGNIYISLLHSDELWENKHKNMRKRRAFSDLLSLLDNCGLSKRRTFVKDEFKKSWLLQPSYDVQHLLLSESDICSGDADCDLDPCKTLSYESVWNSANKYYFKSISSMQTLEQTSQNFHKDFCLVQVEASCSYVHHLLEIQQEQRSAAYRFAKQLNCLRQCMLPLSNMFSSSIHSAMDTISDFSFLKNQYPTFKCMWQQKQLFDDFSTMMYEARLLLLTVENTHLSTCSTVKCGAEKIRLFIQNILPDFQKSKNLLDHYLLGSNVNIAMTEIKLQPYGVTKQMELLVNENFQLIKTFKNKLSALRNTGAGKVAVTDILLGHFEDLFAKVQIISEEFYSSLQERNLPNSGDMNPDHGDGNVTALNLGFHDTIKATYKNVLGVFERVASLKYDLALTEESLIDMKKWKTLFEKDIELLQLDLICGDLIKTTKSAVIPLNYYGDGSPSVSSTILSGRLRQMYPLLEAILAFGDNLLSDFLEIHSKVCMLAHMLANIFASLFAKGFGATEGQENEIVKETTQDGKGTGIGEGSGLNDVSDQINDEDQLLGTSGKPHEKTDAMSDIPSKNDKGIEMEQDFDGDAFSVSEDSGNDGNEDDQDEQVDSALGEVGSNRNIIDEKLGGVDDDDGNHLENEKHENGPSVKDRTCDEELRAREDFDAVNEDATGLDAKISSEQNDENIDGEGCDGAEDMNTDNDIAFADLSGLNLDEQNQGTEEDVDMDELETAEPMEDGESSEDLNALDEKNEENSDLMDEYPENIDLEHSGENTETAATEEKGSERDTGMDIRMPEKDVCQSATNLVHDNIATAQSLGQPKDDFELAETGDFAADEMLSDFSEMKNDLAPSSSLHSSPQFQVKVADAANGKTLSQEQRRTSPPHSESAVQKSQPNPCRSVGNAFDGWKERVKVSLDLHDQIEKSDDLMDNNVDEYGYTAEYEEGTAQALGPAAADQINGDIAQNDANIDAGNADGQDPATDIKIDEQTSEPGPNKISSLSSVDDKKKQQDESDLEKQPEESIKRDGIRGVDHTTVSENLVSVQQSFMLEDFNQRMMFPVSDDELGKAHCSEQSNEVRDDAEVLWKRYELLTTRLSQELSEQLRLVMEPTRASRLQGDYKTGKKINMKKVIAFLASHYMKANIWLRRTRPSKRDYQVVIAVDDSRSMSEGHCGGVAVEALVTVCRAMSLLDVGKMAVASFGQQGNIKLLHNFDQPFTAEAGIKMISNLTFKQENTIADEPMAELLKYLNNMLDTAAMHARLPSGYNPLQQLVLIIADGRFNEKEKLKRYVRDILSSKRMVAFLLLDSPNESIIDLMEATVDIKVSRYLDSFPFPFYVVLKNIEALPRTLADLLRQGNNDMGIAAFA</sequence>
<dbReference type="OrthoDB" id="5186at2759"/>
<dbReference type="FunFam" id="3.40.50.300:FF:001368">
    <property type="entry name" value="Midasin"/>
    <property type="match status" value="1"/>
</dbReference>
<dbReference type="InterPro" id="IPR012099">
    <property type="entry name" value="Midasin"/>
</dbReference>
<dbReference type="PROSITE" id="PS50234">
    <property type="entry name" value="VWFA"/>
    <property type="match status" value="1"/>
</dbReference>
<dbReference type="InterPro" id="IPR003593">
    <property type="entry name" value="AAA+_ATPase"/>
</dbReference>
<evidence type="ECO:0000256" key="9">
    <source>
        <dbReference type="PIRNR" id="PIRNR010340"/>
    </source>
</evidence>
<evidence type="ECO:0000256" key="5">
    <source>
        <dbReference type="ARBA" id="ARBA00022741"/>
    </source>
</evidence>
<feature type="compositionally biased region" description="Acidic residues" evidence="10">
    <location>
        <begin position="4289"/>
        <end position="4307"/>
    </location>
</feature>
<feature type="domain" description="VWFA" evidence="11">
    <location>
        <begin position="4763"/>
        <end position="4960"/>
    </location>
</feature>
<dbReference type="InterPro" id="IPR002035">
    <property type="entry name" value="VWF_A"/>
</dbReference>
<dbReference type="GO" id="GO:0030687">
    <property type="term" value="C:preribosome, large subunit precursor"/>
    <property type="evidence" value="ECO:0007669"/>
    <property type="project" value="TreeGrafter"/>
</dbReference>
<comment type="subcellular location">
    <subcellularLocation>
        <location evidence="1">Nucleus</location>
        <location evidence="1">Nucleolus</location>
    </subcellularLocation>
    <subcellularLocation>
        <location evidence="2">Nucleus</location>
        <location evidence="2">Nucleoplasm</location>
    </subcellularLocation>
</comment>
<accession>A0A2Z7AIW2</accession>
<dbReference type="PIRSF" id="PIRSF010340">
    <property type="entry name" value="Midasin"/>
    <property type="match status" value="1"/>
</dbReference>
<dbReference type="Proteomes" id="UP000250235">
    <property type="component" value="Unassembled WGS sequence"/>
</dbReference>
<dbReference type="EMBL" id="KV016803">
    <property type="protein sequence ID" value="KZV19144.1"/>
    <property type="molecule type" value="Genomic_DNA"/>
</dbReference>
<feature type="compositionally biased region" description="Basic and acidic residues" evidence="10">
    <location>
        <begin position="4229"/>
        <end position="4271"/>
    </location>
</feature>
<evidence type="ECO:0000256" key="3">
    <source>
        <dbReference type="ARBA" id="ARBA00007188"/>
    </source>
</evidence>
<evidence type="ECO:0000313" key="12">
    <source>
        <dbReference type="EMBL" id="KZV19144.1"/>
    </source>
</evidence>
<feature type="compositionally biased region" description="Acidic residues" evidence="10">
    <location>
        <begin position="4203"/>
        <end position="4216"/>
    </location>
</feature>
<evidence type="ECO:0000256" key="1">
    <source>
        <dbReference type="ARBA" id="ARBA00004604"/>
    </source>
</evidence>
<reference evidence="12 13" key="1">
    <citation type="journal article" date="2015" name="Proc. Natl. Acad. Sci. U.S.A.">
        <title>The resurrection genome of Boea hygrometrica: A blueprint for survival of dehydration.</title>
        <authorList>
            <person name="Xiao L."/>
            <person name="Yang G."/>
            <person name="Zhang L."/>
            <person name="Yang X."/>
            <person name="Zhao S."/>
            <person name="Ji Z."/>
            <person name="Zhou Q."/>
            <person name="Hu M."/>
            <person name="Wang Y."/>
            <person name="Chen M."/>
            <person name="Xu Y."/>
            <person name="Jin H."/>
            <person name="Xiao X."/>
            <person name="Hu G."/>
            <person name="Bao F."/>
            <person name="Hu Y."/>
            <person name="Wan P."/>
            <person name="Li L."/>
            <person name="Deng X."/>
            <person name="Kuang T."/>
            <person name="Xiang C."/>
            <person name="Zhu J.K."/>
            <person name="Oliver M.J."/>
            <person name="He Y."/>
        </authorList>
    </citation>
    <scope>NUCLEOTIDE SEQUENCE [LARGE SCALE GENOMIC DNA]</scope>
    <source>
        <strain evidence="13">cv. XS01</strain>
    </source>
</reference>
<dbReference type="PROSITE" id="PS00675">
    <property type="entry name" value="SIGMA54_INTERACT_1"/>
    <property type="match status" value="1"/>
</dbReference>
<name>A0A2Z7AIW2_9LAMI</name>
<dbReference type="Pfam" id="PF17867">
    <property type="entry name" value="AAA_lid_7"/>
    <property type="match status" value="2"/>
</dbReference>
<dbReference type="FunFam" id="3.40.50.300:FF:000142">
    <property type="entry name" value="Midasin"/>
    <property type="match status" value="1"/>
</dbReference>
<dbReference type="FunFam" id="3.40.50.300:FF:000582">
    <property type="entry name" value="Midasin"/>
    <property type="match status" value="1"/>
</dbReference>
<keyword evidence="8 9" id="KW-0539">Nucleus</keyword>
<evidence type="ECO:0000256" key="10">
    <source>
        <dbReference type="SAM" id="MobiDB-lite"/>
    </source>
</evidence>
<dbReference type="InterPro" id="IPR025662">
    <property type="entry name" value="Sigma_54_int_dom_ATP-bd_1"/>
</dbReference>
<feature type="compositionally biased region" description="Basic and acidic residues" evidence="10">
    <location>
        <begin position="4610"/>
        <end position="4638"/>
    </location>
</feature>
<dbReference type="InterPro" id="IPR027417">
    <property type="entry name" value="P-loop_NTPase"/>
</dbReference>
<keyword evidence="13" id="KW-1185">Reference proteome</keyword>
<feature type="compositionally biased region" description="Acidic residues" evidence="10">
    <location>
        <begin position="4328"/>
        <end position="4354"/>
    </location>
</feature>
<dbReference type="GO" id="GO:0005654">
    <property type="term" value="C:nucleoplasm"/>
    <property type="evidence" value="ECO:0007669"/>
    <property type="project" value="UniProtKB-SubCell"/>
</dbReference>
<gene>
    <name evidence="12" type="ORF">F511_22008</name>
</gene>
<feature type="compositionally biased region" description="Polar residues" evidence="10">
    <location>
        <begin position="4457"/>
        <end position="4468"/>
    </location>
</feature>
<dbReference type="GO" id="GO:0016887">
    <property type="term" value="F:ATP hydrolysis activity"/>
    <property type="evidence" value="ECO:0007669"/>
    <property type="project" value="InterPro"/>
</dbReference>
<feature type="compositionally biased region" description="Polar residues" evidence="10">
    <location>
        <begin position="4597"/>
        <end position="4609"/>
    </location>
</feature>
<evidence type="ECO:0000256" key="6">
    <source>
        <dbReference type="ARBA" id="ARBA00022840"/>
    </source>
</evidence>